<dbReference type="EMBL" id="CP016768">
    <property type="protein sequence ID" value="ASY09890.1"/>
    <property type="molecule type" value="Genomic_DNA"/>
</dbReference>
<sequence length="318" mass="35148">MQISTLVIGLGKMGMGYDLARSDSKSKLSHAGAVNNSRNFKLAAGVDSDSNVRKIFEKSFISRSFANVNEALTSTSPELAIISTPTQVRLSLVEELLGAKTLRVILIEKPLAKNVEEASKIIRLCQENGTKLFVNYMRNSSQGTLNFKEWLDKQDISGSFSGNIWYQGGLLNNGSHFVNLLEFLLGPADKFVRFNPRDFDDSDPDNPHGILLFPNGSVSVTPIECGGAKVNGFRIFFKDFSFELSREIGGFTVRNCINDIIFKNNSMLETMAQEFPIEIGELQTDVLNQINNYLSGKKFAVCSGERALQTISVLNPII</sequence>
<reference evidence="3" key="1">
    <citation type="submission" date="2016-10" db="EMBL/GenBank/DDBJ databases">
        <title>High microdiversification within the ubiquitous acI lineage of Actinobacteria.</title>
        <authorList>
            <person name="Neuenschwander S.M."/>
            <person name="Salcher M."/>
            <person name="Ghai R."/>
            <person name="Pernthaler J."/>
        </authorList>
    </citation>
    <scope>NUCLEOTIDE SEQUENCE [LARGE SCALE GENOMIC DNA]</scope>
</reference>
<dbReference type="InterPro" id="IPR051450">
    <property type="entry name" value="Gfo/Idh/MocA_Oxidoreductases"/>
</dbReference>
<dbReference type="PANTHER" id="PTHR43377:SF1">
    <property type="entry name" value="BILIVERDIN REDUCTASE A"/>
    <property type="match status" value="1"/>
</dbReference>
<dbReference type="AlphaFoldDB" id="A0A249JZF9"/>
<organism evidence="2 3">
    <name type="scientific">Candidatus Nanopelagicus limnae</name>
    <dbReference type="NCBI Taxonomy" id="1884634"/>
    <lineage>
        <taxon>Bacteria</taxon>
        <taxon>Bacillati</taxon>
        <taxon>Actinomycetota</taxon>
        <taxon>Actinomycetes</taxon>
        <taxon>Candidatus Nanopelagicales</taxon>
        <taxon>Candidatus Nanopelagicaceae</taxon>
        <taxon>Candidatus Nanopelagicus</taxon>
    </lineage>
</organism>
<proteinExistence type="predicted"/>
<evidence type="ECO:0000259" key="1">
    <source>
        <dbReference type="Pfam" id="PF01408"/>
    </source>
</evidence>
<evidence type="ECO:0000313" key="3">
    <source>
        <dbReference type="Proteomes" id="UP000217153"/>
    </source>
</evidence>
<dbReference type="Pfam" id="PF01408">
    <property type="entry name" value="GFO_IDH_MocA"/>
    <property type="match status" value="1"/>
</dbReference>
<dbReference type="PANTHER" id="PTHR43377">
    <property type="entry name" value="BILIVERDIN REDUCTASE A"/>
    <property type="match status" value="1"/>
</dbReference>
<evidence type="ECO:0000313" key="2">
    <source>
        <dbReference type="EMBL" id="ASY09890.1"/>
    </source>
</evidence>
<feature type="domain" description="Gfo/Idh/MocA-like oxidoreductase N-terminal" evidence="1">
    <location>
        <begin position="29"/>
        <end position="136"/>
    </location>
</feature>
<gene>
    <name evidence="2" type="ORF">B1s21122_06195</name>
</gene>
<dbReference type="Proteomes" id="UP000217153">
    <property type="component" value="Chromosome"/>
</dbReference>
<accession>A0A249JZF9</accession>
<dbReference type="GO" id="GO:0000166">
    <property type="term" value="F:nucleotide binding"/>
    <property type="evidence" value="ECO:0007669"/>
    <property type="project" value="InterPro"/>
</dbReference>
<dbReference type="RefSeq" id="WP_095681196.1">
    <property type="nucleotide sequence ID" value="NZ_CP016768.2"/>
</dbReference>
<dbReference type="SUPFAM" id="SSF51735">
    <property type="entry name" value="NAD(P)-binding Rossmann-fold domains"/>
    <property type="match status" value="1"/>
</dbReference>
<dbReference type="Gene3D" id="3.30.360.10">
    <property type="entry name" value="Dihydrodipicolinate Reductase, domain 2"/>
    <property type="match status" value="1"/>
</dbReference>
<dbReference type="KEGG" id="abam:B1s21122_06195"/>
<dbReference type="Gene3D" id="3.40.50.720">
    <property type="entry name" value="NAD(P)-binding Rossmann-like Domain"/>
    <property type="match status" value="1"/>
</dbReference>
<protein>
    <submittedName>
        <fullName evidence="2">Oxidoreductase</fullName>
    </submittedName>
</protein>
<keyword evidence="3" id="KW-1185">Reference proteome</keyword>
<dbReference type="InterPro" id="IPR000683">
    <property type="entry name" value="Gfo/Idh/MocA-like_OxRdtase_N"/>
</dbReference>
<dbReference type="InterPro" id="IPR036291">
    <property type="entry name" value="NAD(P)-bd_dom_sf"/>
</dbReference>
<name>A0A249JZF9_9ACTN</name>
<dbReference type="OrthoDB" id="179913at2"/>